<gene>
    <name evidence="1" type="ORF">DSM112329_02981</name>
</gene>
<evidence type="ECO:0000313" key="1">
    <source>
        <dbReference type="EMBL" id="XAY06118.1"/>
    </source>
</evidence>
<name>A0AAU7AWW0_9ACTN</name>
<dbReference type="EMBL" id="CP114014">
    <property type="protein sequence ID" value="XAY06118.1"/>
    <property type="molecule type" value="Genomic_DNA"/>
</dbReference>
<dbReference type="Gene3D" id="2.180.10.10">
    <property type="entry name" value="RHS repeat-associated core"/>
    <property type="match status" value="1"/>
</dbReference>
<dbReference type="KEGG" id="parq:DSM112329_02981"/>
<organism evidence="1">
    <name type="scientific">Paraconexibacter sp. AEG42_29</name>
    <dbReference type="NCBI Taxonomy" id="2997339"/>
    <lineage>
        <taxon>Bacteria</taxon>
        <taxon>Bacillati</taxon>
        <taxon>Actinomycetota</taxon>
        <taxon>Thermoleophilia</taxon>
        <taxon>Solirubrobacterales</taxon>
        <taxon>Paraconexibacteraceae</taxon>
        <taxon>Paraconexibacter</taxon>
    </lineage>
</organism>
<evidence type="ECO:0008006" key="2">
    <source>
        <dbReference type="Google" id="ProtNLM"/>
    </source>
</evidence>
<dbReference type="RefSeq" id="WP_354697358.1">
    <property type="nucleotide sequence ID" value="NZ_CP114014.1"/>
</dbReference>
<reference evidence="1" key="1">
    <citation type="submission" date="2022-12" db="EMBL/GenBank/DDBJ databases">
        <title>Paraconexibacter alkalitolerans sp. nov. and Baekduia alba sp. nov., isolated from soil and emended description of the genera Paraconexibacter (Chun et al., 2020) and Baekduia (An et al., 2020).</title>
        <authorList>
            <person name="Vieira S."/>
            <person name="Huber K.J."/>
            <person name="Geppert A."/>
            <person name="Wolf J."/>
            <person name="Neumann-Schaal M."/>
            <person name="Muesken M."/>
            <person name="Overmann J."/>
        </authorList>
    </citation>
    <scope>NUCLEOTIDE SEQUENCE</scope>
    <source>
        <strain evidence="1">AEG42_29</strain>
    </source>
</reference>
<sequence length="232" mass="25162">MRAPEVASWQPVSPRWLGHRREPLLHERAWGCPLLLSAHPDDDGPWVEAGLTADGTPVARRCVESERQTDPTIEVAVRFGQEVVVELDSGTEVRTRLDADDRPTCTTYSGSDEGEESYSYDAAGRLVTIEEAECLWGTANGERAETGGTLKVAYDTDGLLRIAGSQGTVWARPSRSWPDQLAATVPDLAGRVLAAVRADGELAGTEVFALMLMYVHGSLRFDSRFGTQGGTC</sequence>
<accession>A0AAU7AWW0</accession>
<protein>
    <recommendedName>
        <fullName evidence="2">RHS repeat protein</fullName>
    </recommendedName>
</protein>
<proteinExistence type="predicted"/>
<dbReference type="AlphaFoldDB" id="A0AAU7AWW0"/>